<evidence type="ECO:0000313" key="1">
    <source>
        <dbReference type="EMBL" id="OQP59123.1"/>
    </source>
</evidence>
<comment type="caution">
    <text evidence="1">The sequence shown here is derived from an EMBL/GenBank/DDBJ whole genome shotgun (WGS) entry which is preliminary data.</text>
</comment>
<name>A0A1V9FL63_9BACT</name>
<protein>
    <submittedName>
        <fullName evidence="1">Uncharacterized protein</fullName>
    </submittedName>
</protein>
<reference evidence="1 2" key="1">
    <citation type="submission" date="2016-03" db="EMBL/GenBank/DDBJ databases">
        <title>Niastella vici sp. nov., isolated from farmland soil.</title>
        <authorList>
            <person name="Chen L."/>
            <person name="Wang D."/>
            <person name="Yang S."/>
            <person name="Wang G."/>
        </authorList>
    </citation>
    <scope>NUCLEOTIDE SEQUENCE [LARGE SCALE GENOMIC DNA]</scope>
    <source>
        <strain evidence="1 2">DJ57</strain>
    </source>
</reference>
<sequence>MLAEKILKHIEQSIPLPFSRDCSECEEMHNGDLTKRIKRVIVEHDMAEVKPDIALLDEADKIIIVIEVIVTHKPNEKALQFYKQK</sequence>
<dbReference type="EMBL" id="LVYD01000087">
    <property type="protein sequence ID" value="OQP59123.1"/>
    <property type="molecule type" value="Genomic_DNA"/>
</dbReference>
<evidence type="ECO:0000313" key="2">
    <source>
        <dbReference type="Proteomes" id="UP000192796"/>
    </source>
</evidence>
<dbReference type="OrthoDB" id="1490774at2"/>
<dbReference type="STRING" id="1703345.A3860_38810"/>
<dbReference type="Proteomes" id="UP000192796">
    <property type="component" value="Unassembled WGS sequence"/>
</dbReference>
<dbReference type="AlphaFoldDB" id="A0A1V9FL63"/>
<accession>A0A1V9FL63</accession>
<proteinExistence type="predicted"/>
<keyword evidence="2" id="KW-1185">Reference proteome</keyword>
<dbReference type="RefSeq" id="WP_081154976.1">
    <property type="nucleotide sequence ID" value="NZ_LVYD01000087.1"/>
</dbReference>
<organism evidence="1 2">
    <name type="scientific">Niastella vici</name>
    <dbReference type="NCBI Taxonomy" id="1703345"/>
    <lineage>
        <taxon>Bacteria</taxon>
        <taxon>Pseudomonadati</taxon>
        <taxon>Bacteroidota</taxon>
        <taxon>Chitinophagia</taxon>
        <taxon>Chitinophagales</taxon>
        <taxon>Chitinophagaceae</taxon>
        <taxon>Niastella</taxon>
    </lineage>
</organism>
<gene>
    <name evidence="1" type="ORF">A3860_38810</name>
</gene>